<dbReference type="GO" id="GO:0008410">
    <property type="term" value="F:CoA-transferase activity"/>
    <property type="evidence" value="ECO:0007669"/>
    <property type="project" value="TreeGrafter"/>
</dbReference>
<dbReference type="STRING" id="53378.BRW65_01030"/>
<evidence type="ECO:0000256" key="2">
    <source>
        <dbReference type="SAM" id="MobiDB-lite"/>
    </source>
</evidence>
<gene>
    <name evidence="3" type="ORF">BRW65_01030</name>
</gene>
<feature type="region of interest" description="Disordered" evidence="2">
    <location>
        <begin position="350"/>
        <end position="377"/>
    </location>
</feature>
<dbReference type="InterPro" id="IPR044855">
    <property type="entry name" value="CoA-Trfase_III_dom3_sf"/>
</dbReference>
<dbReference type="Gene3D" id="3.40.50.10540">
    <property type="entry name" value="Crotonobetainyl-coa:carnitine coa-transferase, domain 1"/>
    <property type="match status" value="2"/>
</dbReference>
<dbReference type="AlphaFoldDB" id="A0A1Q4I294"/>
<keyword evidence="4" id="KW-1185">Reference proteome</keyword>
<evidence type="ECO:0000313" key="4">
    <source>
        <dbReference type="Proteomes" id="UP000186438"/>
    </source>
</evidence>
<dbReference type="Gene3D" id="3.30.1540.10">
    <property type="entry name" value="formyl-coa transferase, domain 3"/>
    <property type="match status" value="2"/>
</dbReference>
<dbReference type="EMBL" id="MPNT01000001">
    <property type="protein sequence ID" value="OJZ76063.1"/>
    <property type="molecule type" value="Genomic_DNA"/>
</dbReference>
<dbReference type="RefSeq" id="WP_073870208.1">
    <property type="nucleotide sequence ID" value="NZ_MPNT01000001.1"/>
</dbReference>
<dbReference type="SUPFAM" id="SSF89796">
    <property type="entry name" value="CoA-transferase family III (CaiB/BaiF)"/>
    <property type="match status" value="2"/>
</dbReference>
<feature type="compositionally biased region" description="Low complexity" evidence="2">
    <location>
        <begin position="362"/>
        <end position="377"/>
    </location>
</feature>
<dbReference type="PANTHER" id="PTHR48207">
    <property type="entry name" value="SUCCINATE--HYDROXYMETHYLGLUTARATE COA-TRANSFERASE"/>
    <property type="match status" value="1"/>
</dbReference>
<sequence length="796" mass="84027">MHGEDGPEVTIPSLLDGVRVVELAGRPSIRVAASICASMGADVVRVESAISAGASISGVHPLVDERAMGVAWDREKRTITVDGDLPPGLGSLIADADILLTSAETGAGEPFSSSRGGVPYDGVQLLITPFGTTGPYAAYRGDELNVCAFGGPAVYVGEPGREPLVPPFMLATFQAALSGLAGTLGALLGGRGAQIDVAEYEALATSHMTGLYSLSLFSGQVPRRAGHRKPNPYPFTTLPCADGRVCLAFLAGHQWKRLLDAMGQPEWSKDPRFADRRRNGELYADELDELVSGWLANHTKDELRALSVQRGIPLGPMETIDDLRESKQFRHRGFLRSVTVGGREIDMPGLPFQDRPASGQGASAPSRRVSARSSRPSGLPLAGLRVVDLSWVMSGPMAAQFLADMGADVIKVESRTHLDASRQGLPLIEDVESGDAGGTPNMMPHFNAVNRGKRSVQLDLRSEAGRSVLTQLVAGADVVVENIGAGSLERLGLPMEELQRIRAGLVVLRISMAGQEGPDAALPGYAPQSTAIGGLDVLAGYPGEPPLGMVALNLGDITVASFGAVALLAALHRARTRGVGTVIDLSMIEVHAATIAPLFAARQLDGADLSPIGNGHRMHFPHGMYPSQGDDAWISVAVRDEREWAALATIVAAPAEIAARTGAASRREVADDIDKLISEWTRTRSADEATEQLQAAGIAAAPAYGVEELMIDAHVRERDVVVELDHHLIGFVPVYGSPLHGQPAISAVTMRAPDLGEHTLEVLRELGLTEDDIAELARSGAFDGLDPFGAAIKETA</sequence>
<evidence type="ECO:0000256" key="1">
    <source>
        <dbReference type="ARBA" id="ARBA00022679"/>
    </source>
</evidence>
<name>A0A1Q4I294_9MYCO</name>
<dbReference type="InterPro" id="IPR023606">
    <property type="entry name" value="CoA-Trfase_III_dom_1_sf"/>
</dbReference>
<dbReference type="Pfam" id="PF02515">
    <property type="entry name" value="CoA_transf_3"/>
    <property type="match status" value="2"/>
</dbReference>
<evidence type="ECO:0000313" key="3">
    <source>
        <dbReference type="EMBL" id="OJZ76063.1"/>
    </source>
</evidence>
<proteinExistence type="predicted"/>
<dbReference type="OrthoDB" id="9797653at2"/>
<dbReference type="InterPro" id="IPR003673">
    <property type="entry name" value="CoA-Trfase_fam_III"/>
</dbReference>
<dbReference type="Proteomes" id="UP000186438">
    <property type="component" value="Unassembled WGS sequence"/>
</dbReference>
<dbReference type="InterPro" id="IPR050483">
    <property type="entry name" value="CoA-transferase_III_domain"/>
</dbReference>
<accession>A0A1Q4I294</accession>
<dbReference type="PANTHER" id="PTHR48207:SF3">
    <property type="entry name" value="SUCCINATE--HYDROXYMETHYLGLUTARATE COA-TRANSFERASE"/>
    <property type="match status" value="1"/>
</dbReference>
<organism evidence="3 4">
    <name type="scientific">Mycobacterium paraffinicum</name>
    <dbReference type="NCBI Taxonomy" id="53378"/>
    <lineage>
        <taxon>Bacteria</taxon>
        <taxon>Bacillati</taxon>
        <taxon>Actinomycetota</taxon>
        <taxon>Actinomycetes</taxon>
        <taxon>Mycobacteriales</taxon>
        <taxon>Mycobacteriaceae</taxon>
        <taxon>Mycobacterium</taxon>
    </lineage>
</organism>
<evidence type="ECO:0008006" key="5">
    <source>
        <dbReference type="Google" id="ProtNLM"/>
    </source>
</evidence>
<keyword evidence="1" id="KW-0808">Transferase</keyword>
<protein>
    <recommendedName>
        <fullName evidence="5">CoA transferase</fullName>
    </recommendedName>
</protein>
<reference evidence="3 4" key="1">
    <citation type="submission" date="2016-11" db="EMBL/GenBank/DDBJ databases">
        <title>Genome sequences of unsequenced Mycobacteria.</title>
        <authorList>
            <person name="Greninger A.L."/>
            <person name="Fang F."/>
            <person name="Jerome K.R."/>
        </authorList>
    </citation>
    <scope>NUCLEOTIDE SEQUENCE [LARGE SCALE GENOMIC DNA]</scope>
    <source>
        <strain evidence="3 4">M11</strain>
    </source>
</reference>
<comment type="caution">
    <text evidence="3">The sequence shown here is derived from an EMBL/GenBank/DDBJ whole genome shotgun (WGS) entry which is preliminary data.</text>
</comment>